<dbReference type="Gene3D" id="2.40.40.10">
    <property type="entry name" value="RlpA-like domain"/>
    <property type="match status" value="1"/>
</dbReference>
<organism evidence="6">
    <name type="scientific">Triticum aestivum</name>
    <name type="common">Wheat</name>
    <dbReference type="NCBI Taxonomy" id="4565"/>
    <lineage>
        <taxon>Eukaryota</taxon>
        <taxon>Viridiplantae</taxon>
        <taxon>Streptophyta</taxon>
        <taxon>Embryophyta</taxon>
        <taxon>Tracheophyta</taxon>
        <taxon>Spermatophyta</taxon>
        <taxon>Magnoliopsida</taxon>
        <taxon>Liliopsida</taxon>
        <taxon>Poales</taxon>
        <taxon>Poaceae</taxon>
        <taxon>BOP clade</taxon>
        <taxon>Pooideae</taxon>
        <taxon>Triticodae</taxon>
        <taxon>Triticeae</taxon>
        <taxon>Triticinae</taxon>
        <taxon>Triticum</taxon>
    </lineage>
</organism>
<evidence type="ECO:0000256" key="1">
    <source>
        <dbReference type="ARBA" id="ARBA00004613"/>
    </source>
</evidence>
<dbReference type="PANTHER" id="PTHR33191">
    <property type="entry name" value="RIPENING-RELATED PROTEIN 2-RELATED"/>
    <property type="match status" value="1"/>
</dbReference>
<evidence type="ECO:0000256" key="3">
    <source>
        <dbReference type="ARBA" id="ARBA00022525"/>
    </source>
</evidence>
<evidence type="ECO:0000313" key="6">
    <source>
        <dbReference type="EnsemblPlants" id="TraesCS1A02G240900.1.cds1"/>
    </source>
</evidence>
<dbReference type="OrthoDB" id="406505at2759"/>
<dbReference type="Pfam" id="PF24300">
    <property type="entry name" value="KWL1"/>
    <property type="match status" value="1"/>
</dbReference>
<accession>A0A3B5Y109</accession>
<name>A0A3B5Y109_WHEAT</name>
<dbReference type="STRING" id="4565.A0A3B5Y109"/>
<reference evidence="6" key="1">
    <citation type="submission" date="2018-08" db="EMBL/GenBank/DDBJ databases">
        <authorList>
            <person name="Rossello M."/>
        </authorList>
    </citation>
    <scope>NUCLEOTIDE SEQUENCE [LARGE SCALE GENOMIC DNA]</scope>
    <source>
        <strain evidence="6">cv. Chinese Spring</strain>
    </source>
</reference>
<feature type="signal peptide" evidence="5">
    <location>
        <begin position="1"/>
        <end position="25"/>
    </location>
</feature>
<dbReference type="Proteomes" id="UP000019116">
    <property type="component" value="Chromosome 1A"/>
</dbReference>
<dbReference type="OMA" id="SCIEARY"/>
<evidence type="ECO:0000256" key="2">
    <source>
        <dbReference type="ARBA" id="ARBA00005592"/>
    </source>
</evidence>
<dbReference type="EnsemblPlants" id="TraesCS1A02G240900.1">
    <property type="protein sequence ID" value="TraesCS1A02G240900.1.cds1"/>
    <property type="gene ID" value="TraesCS1A02G240900"/>
</dbReference>
<evidence type="ECO:0000256" key="5">
    <source>
        <dbReference type="SAM" id="SignalP"/>
    </source>
</evidence>
<feature type="chain" id="PRO_5017431891" description="Ripening-related protein 6" evidence="5">
    <location>
        <begin position="26"/>
        <end position="145"/>
    </location>
</feature>
<dbReference type="InterPro" id="IPR036908">
    <property type="entry name" value="RlpA-like_sf"/>
</dbReference>
<evidence type="ECO:0000256" key="4">
    <source>
        <dbReference type="ARBA" id="ARBA00022729"/>
    </source>
</evidence>
<dbReference type="AlphaFoldDB" id="A0A3B5Y109"/>
<dbReference type="Gramene" id="TraesCS1A03G0625400.1">
    <property type="protein sequence ID" value="TraesCS1A03G0625400.1.CDS1"/>
    <property type="gene ID" value="TraesCS1A03G0625400"/>
</dbReference>
<keyword evidence="7" id="KW-1185">Reference proteome</keyword>
<dbReference type="SMR" id="A0A3B5Y109"/>
<evidence type="ECO:0000313" key="7">
    <source>
        <dbReference type="Proteomes" id="UP000019116"/>
    </source>
</evidence>
<protein>
    <recommendedName>
        <fullName evidence="8">Ripening-related protein 6</fullName>
    </recommendedName>
</protein>
<dbReference type="GO" id="GO:0005576">
    <property type="term" value="C:extracellular region"/>
    <property type="evidence" value="ECO:0007669"/>
    <property type="project" value="UniProtKB-SubCell"/>
</dbReference>
<evidence type="ECO:0008006" key="8">
    <source>
        <dbReference type="Google" id="ProtNLM"/>
    </source>
</evidence>
<reference evidence="6" key="2">
    <citation type="submission" date="2018-10" db="UniProtKB">
        <authorList>
            <consortium name="EnsemblPlants"/>
        </authorList>
    </citation>
    <scope>IDENTIFICATION</scope>
</reference>
<dbReference type="Gramene" id="TraesCS1A02G240900.1">
    <property type="protein sequence ID" value="TraesCS1A02G240900.1.cds1"/>
    <property type="gene ID" value="TraesCS1A02G240900"/>
</dbReference>
<sequence>MAHASLAALGVLVVLLLQASTGTVARPSSAVSASKVFGMPAVMSLNGFERGEDGGPPAECDGKYHSDDDMLAALSTEWYQGGIRCFRTIRITRADNGQSVLARVVDECDTAHGCKNNIVDTSRAVWAALGLDTNVGEVSVTWSDS</sequence>
<dbReference type="PANTHER" id="PTHR33191:SF80">
    <property type="entry name" value="RIPENING-RELATED PROTEIN 6-RELATED"/>
    <property type="match status" value="1"/>
</dbReference>
<dbReference type="CDD" id="cd22270">
    <property type="entry name" value="DPBB_kiwellin-like"/>
    <property type="match status" value="1"/>
</dbReference>
<comment type="similarity">
    <text evidence="2">Belongs to the kiwellin family.</text>
</comment>
<dbReference type="SUPFAM" id="SSF50685">
    <property type="entry name" value="Barwin-like endoglucanases"/>
    <property type="match status" value="1"/>
</dbReference>
<proteinExistence type="inferred from homology"/>
<comment type="subcellular location">
    <subcellularLocation>
        <location evidence="1">Secreted</location>
    </subcellularLocation>
</comment>
<keyword evidence="3" id="KW-0964">Secreted</keyword>
<dbReference type="InterPro" id="IPR039271">
    <property type="entry name" value="Kiwellin-like"/>
</dbReference>
<keyword evidence="4 5" id="KW-0732">Signal</keyword>